<keyword evidence="2" id="KW-1185">Reference proteome</keyword>
<dbReference type="AlphaFoldDB" id="A0A183P6E0"/>
<sequence length="382" mass="42358">MRSKVESLASSLSKHDDLKQEIKTLSLLKLLLSKDIVPAELDDIIKSECVIDFISNEVTKRIISRINVIVCNIPDRIPIKTHQKYSCPVLFRFDSHILTERLNESEQLICALTKFRNARIVSDKITNQRLTQKRTLNENKGVEITKNHDISAAGSTDAATLSHVLQYSDIPTNNVNLPVMSVVTSDSQCTSNDVTNPILPSLPLEAHKQVLSSNAPTLKNAVKIKIPLSRKKNVSTELSGSRPSIKNTTVTLPNKNKTVLPDTMLHLTHRRGGYKGRLGSNVSQDGHCNHYVSGPNIGQTTMNQLTLRLSTNVLNNIPVRRNYSQHFPIGQDGLLGYSTSTQLAGACLNCPPNQVQQINPLYQNNDFFGLQKSLVPLAIQFV</sequence>
<organism evidence="1 2">
    <name type="scientific">Schistosoma mattheei</name>
    <dbReference type="NCBI Taxonomy" id="31246"/>
    <lineage>
        <taxon>Eukaryota</taxon>
        <taxon>Metazoa</taxon>
        <taxon>Spiralia</taxon>
        <taxon>Lophotrochozoa</taxon>
        <taxon>Platyhelminthes</taxon>
        <taxon>Trematoda</taxon>
        <taxon>Digenea</taxon>
        <taxon>Strigeidida</taxon>
        <taxon>Schistosomatoidea</taxon>
        <taxon>Schistosomatidae</taxon>
        <taxon>Schistosoma</taxon>
    </lineage>
</organism>
<accession>A0A183P6E0</accession>
<evidence type="ECO:0000313" key="2">
    <source>
        <dbReference type="Proteomes" id="UP000269396"/>
    </source>
</evidence>
<dbReference type="EMBL" id="UZAL01030106">
    <property type="protein sequence ID" value="VDP52118.1"/>
    <property type="molecule type" value="Genomic_DNA"/>
</dbReference>
<gene>
    <name evidence="1" type="ORF">SMTD_LOCUS9926</name>
</gene>
<proteinExistence type="predicted"/>
<protein>
    <submittedName>
        <fullName evidence="1">Uncharacterized protein</fullName>
    </submittedName>
</protein>
<evidence type="ECO:0000313" key="1">
    <source>
        <dbReference type="EMBL" id="VDP52118.1"/>
    </source>
</evidence>
<dbReference type="Proteomes" id="UP000269396">
    <property type="component" value="Unassembled WGS sequence"/>
</dbReference>
<reference evidence="1 2" key="1">
    <citation type="submission" date="2018-11" db="EMBL/GenBank/DDBJ databases">
        <authorList>
            <consortium name="Pathogen Informatics"/>
        </authorList>
    </citation>
    <scope>NUCLEOTIDE SEQUENCE [LARGE SCALE GENOMIC DNA]</scope>
    <source>
        <strain>Denwood</strain>
        <strain evidence="2">Zambia</strain>
    </source>
</reference>
<name>A0A183P6E0_9TREM</name>